<dbReference type="InterPro" id="IPR017850">
    <property type="entry name" value="Alkaline_phosphatase_core_sf"/>
</dbReference>
<comment type="similarity">
    <text evidence="1">Belongs to the PIGG/PIGN/PIGO family. PIGN subfamily.</text>
</comment>
<dbReference type="SUPFAM" id="SSF53649">
    <property type="entry name" value="Alkaline phosphatase-like"/>
    <property type="match status" value="1"/>
</dbReference>
<comment type="subcellular location">
    <subcellularLocation>
        <location evidence="1">Endoplasmic reticulum membrane</location>
        <topology evidence="1">Multi-pass membrane protein</topology>
    </subcellularLocation>
</comment>
<protein>
    <recommendedName>
        <fullName evidence="1">GPI ethanolamine phosphate transferase 1</fullName>
        <ecNumber evidence="1">2.-.-.-</ecNumber>
    </recommendedName>
</protein>
<organism evidence="2 3">
    <name type="scientific">Teladorsagia circumcincta</name>
    <name type="common">Brown stomach worm</name>
    <name type="synonym">Ostertagia circumcincta</name>
    <dbReference type="NCBI Taxonomy" id="45464"/>
    <lineage>
        <taxon>Eukaryota</taxon>
        <taxon>Metazoa</taxon>
        <taxon>Ecdysozoa</taxon>
        <taxon>Nematoda</taxon>
        <taxon>Chromadorea</taxon>
        <taxon>Rhabditida</taxon>
        <taxon>Rhabditina</taxon>
        <taxon>Rhabditomorpha</taxon>
        <taxon>Strongyloidea</taxon>
        <taxon>Trichostrongylidae</taxon>
        <taxon>Teladorsagia</taxon>
    </lineage>
</organism>
<dbReference type="EC" id="2.-.-.-" evidence="1"/>
<dbReference type="Proteomes" id="UP000230423">
    <property type="component" value="Unassembled WGS sequence"/>
</dbReference>
<dbReference type="InterPro" id="IPR002591">
    <property type="entry name" value="Phosphodiest/P_Trfase"/>
</dbReference>
<comment type="pathway">
    <text evidence="1">Glycolipid biosynthesis; glycosylphosphatidylinositol-anchor biosynthesis.</text>
</comment>
<dbReference type="GO" id="GO:0051377">
    <property type="term" value="F:mannose-ethanolamine phosphotransferase activity"/>
    <property type="evidence" value="ECO:0007669"/>
    <property type="project" value="UniProtKB-UniRule"/>
</dbReference>
<evidence type="ECO:0000313" key="2">
    <source>
        <dbReference type="EMBL" id="PIO72831.1"/>
    </source>
</evidence>
<reference evidence="2 3" key="1">
    <citation type="submission" date="2015-09" db="EMBL/GenBank/DDBJ databases">
        <title>Draft genome of the parasitic nematode Teladorsagia circumcincta isolate WARC Sus (inbred).</title>
        <authorList>
            <person name="Mitreva M."/>
        </authorList>
    </citation>
    <scope>NUCLEOTIDE SEQUENCE [LARGE SCALE GENOMIC DNA]</scope>
    <source>
        <strain evidence="2 3">S</strain>
    </source>
</reference>
<dbReference type="AlphaFoldDB" id="A0A2G9URC6"/>
<keyword evidence="1" id="KW-0337">GPI-anchor biosynthesis</keyword>
<dbReference type="UniPathway" id="UPA00196"/>
<dbReference type="GO" id="GO:0005789">
    <property type="term" value="C:endoplasmic reticulum membrane"/>
    <property type="evidence" value="ECO:0007669"/>
    <property type="project" value="UniProtKB-SubCell"/>
</dbReference>
<evidence type="ECO:0000313" key="3">
    <source>
        <dbReference type="Proteomes" id="UP000230423"/>
    </source>
</evidence>
<dbReference type="GO" id="GO:0006506">
    <property type="term" value="P:GPI anchor biosynthetic process"/>
    <property type="evidence" value="ECO:0007669"/>
    <property type="project" value="UniProtKB-UniPathway"/>
</dbReference>
<evidence type="ECO:0000256" key="1">
    <source>
        <dbReference type="RuleBase" id="RU367138"/>
    </source>
</evidence>
<comment type="function">
    <text evidence="1">Ethanolamine phosphate transferase involved in glycosylphosphatidylinositol-anchor biosynthesis. Transfers ethanolamine phosphate to the first alpha-1,4-linked mannose of the glycosylphosphatidylinositol precursor of GPI-anchor.</text>
</comment>
<dbReference type="PANTHER" id="PTHR12250:SF0">
    <property type="entry name" value="GPI ETHANOLAMINE PHOSPHATE TRANSFERASE 1"/>
    <property type="match status" value="1"/>
</dbReference>
<dbReference type="PANTHER" id="PTHR12250">
    <property type="entry name" value="PHOSPHATIDYLINOSITOL GLYCAN, CLASS N"/>
    <property type="match status" value="1"/>
</dbReference>
<dbReference type="InterPro" id="IPR007070">
    <property type="entry name" value="GPI_EtnP_transferase_1"/>
</dbReference>
<keyword evidence="3" id="KW-1185">Reference proteome</keyword>
<name>A0A2G9URC6_TELCI</name>
<dbReference type="EMBL" id="KZ345584">
    <property type="protein sequence ID" value="PIO72831.1"/>
    <property type="molecule type" value="Genomic_DNA"/>
</dbReference>
<accession>A0A2G9URC6</accession>
<dbReference type="Pfam" id="PF01663">
    <property type="entry name" value="Phosphodiest"/>
    <property type="match status" value="1"/>
</dbReference>
<gene>
    <name evidence="2" type="ORF">TELCIR_05209</name>
</gene>
<dbReference type="Gene3D" id="3.40.720.10">
    <property type="entry name" value="Alkaline Phosphatase, subunit A"/>
    <property type="match status" value="1"/>
</dbReference>
<sequence>MYSENDEDFGSNEAYKLDEWVFNHVEKFFNESENDAALKQRLTSDKQVFFLHLLGLDTNGHGNKPHSQEYLDNIQVVDRGIERTQRAVNKFFNDESTAFVMTADHGMTDWGSHGAGSDEEVLTPFVAWGAGVQKGGATSTISQVDLTPLLASLIGVAVPLKEQFMVLRAEKAKRLWFQDFGMFGLKALESLEAEIMKLAKLRRFAAASSLFVENAPYIRKAIFHYHRYDRTFLGAAISCCFMAWIALRSFRAYIHTANIGSKSDLLWSTCCHDGLLPVLQTTVDELVLLVIAAVPLLCD</sequence>
<proteinExistence type="inferred from homology"/>
<dbReference type="OrthoDB" id="2748310at2759"/>
<keyword evidence="1" id="KW-0808">Transferase</keyword>
<keyword evidence="1" id="KW-0256">Endoplasmic reticulum</keyword>